<accession>A0A0P1ABD0</accession>
<dbReference type="AlphaFoldDB" id="A0A0P1ABD0"/>
<evidence type="ECO:0000313" key="1">
    <source>
        <dbReference type="EMBL" id="CEG38082.1"/>
    </source>
</evidence>
<organism evidence="1 2">
    <name type="scientific">Plasmopara halstedii</name>
    <name type="common">Downy mildew of sunflower</name>
    <dbReference type="NCBI Taxonomy" id="4781"/>
    <lineage>
        <taxon>Eukaryota</taxon>
        <taxon>Sar</taxon>
        <taxon>Stramenopiles</taxon>
        <taxon>Oomycota</taxon>
        <taxon>Peronosporomycetes</taxon>
        <taxon>Peronosporales</taxon>
        <taxon>Peronosporaceae</taxon>
        <taxon>Plasmopara</taxon>
    </lineage>
</organism>
<dbReference type="Proteomes" id="UP000054928">
    <property type="component" value="Unassembled WGS sequence"/>
</dbReference>
<dbReference type="RefSeq" id="XP_024574451.1">
    <property type="nucleotide sequence ID" value="XM_024723479.1"/>
</dbReference>
<dbReference type="GeneID" id="36403232"/>
<protein>
    <submittedName>
        <fullName evidence="1">Uncharacterized protein</fullName>
    </submittedName>
</protein>
<keyword evidence="2" id="KW-1185">Reference proteome</keyword>
<dbReference type="EMBL" id="CCYD01000321">
    <property type="protein sequence ID" value="CEG38082.1"/>
    <property type="molecule type" value="Genomic_DNA"/>
</dbReference>
<reference evidence="2" key="1">
    <citation type="submission" date="2014-09" db="EMBL/GenBank/DDBJ databases">
        <authorList>
            <person name="Sharma Rahul"/>
            <person name="Thines Marco"/>
        </authorList>
    </citation>
    <scope>NUCLEOTIDE SEQUENCE [LARGE SCALE GENOMIC DNA]</scope>
</reference>
<evidence type="ECO:0000313" key="2">
    <source>
        <dbReference type="Proteomes" id="UP000054928"/>
    </source>
</evidence>
<proteinExistence type="predicted"/>
<name>A0A0P1ABD0_PLAHL</name>
<sequence>MLRSGGLELLETLCAEEAVELKLVAVNVAYRKFRCCFHHSTRSASLYDCHDYIMLYSPIID</sequence>